<name>I3VSY1_THESW</name>
<accession>I3VSY1</accession>
<keyword evidence="2" id="KW-1185">Reference proteome</keyword>
<dbReference type="InterPro" id="IPR023378">
    <property type="entry name" value="YheA/YmcA-like_dom_sf"/>
</dbReference>
<sequence length="425" mass="50209">MYKDKFDSSDVFLSYADDVFENHINVDLFKAVVNLYALISDRITIADSFFINNRIVRDFFVDTADGFKYIDCGIIVPLLRNSVNNFNDLYFQMCERKTIKEQLDRDYIEKIDESTNKNIFKWNEKTISKNFTYNVLSFFGNEINFGRLKLNGERKKILNDIENVMKNDVLYRIDIINTIKRNNRVSQNLKNEIIDIIDILYNYNIPEYYGLMVAYPDFITENNKLIKEIFFREQQINSKHDLIKSQYNEINTLIFDYGLLSNLSVDQIVEIRKTSEYKNYISAIRNLNTKYKYEDYVNLFAKYNDKINVLIPQLIDKEKYQDILKREKKLTINEKIFEYSNDIINITLGLLINDLSFTIASTLFLKGLSIAFKKYQSKQREAIEKLKSNNANKLTEIKSGINIFDKLNKDFKLNISEGKMRKEGS</sequence>
<dbReference type="STRING" id="1094508.Tsac_0600"/>
<dbReference type="eggNOG" id="ENOG5033ZSB">
    <property type="taxonomic scope" value="Bacteria"/>
</dbReference>
<reference evidence="1 2" key="1">
    <citation type="journal article" date="2014" name="Appl. Environ. Microbiol.">
        <title>Profile of Secreted Hydrolases, Associated Proteins, and SlpA in Thermoanaerobacterium saccharolyticum during the Degradation of Hemicellulose.</title>
        <authorList>
            <person name="Currie D.H."/>
            <person name="Guss A.M."/>
            <person name="Herring C.D."/>
            <person name="Giannone R.J."/>
            <person name="Johnson C.M."/>
            <person name="Lankford P.K."/>
            <person name="Brown S.D."/>
            <person name="Hettich R.L."/>
            <person name="Lynd L.R."/>
        </authorList>
    </citation>
    <scope>NUCLEOTIDE SEQUENCE [LARGE SCALE GENOMIC DNA]</scope>
    <source>
        <strain evidence="2">DSM 8691 / JW/SL-YS485</strain>
    </source>
</reference>
<evidence type="ECO:0000313" key="2">
    <source>
        <dbReference type="Proteomes" id="UP000006178"/>
    </source>
</evidence>
<dbReference type="RefSeq" id="WP_014757540.1">
    <property type="nucleotide sequence ID" value="NC_017992.1"/>
</dbReference>
<dbReference type="EMBL" id="CP003184">
    <property type="protein sequence ID" value="AFK85626.1"/>
    <property type="molecule type" value="Genomic_DNA"/>
</dbReference>
<dbReference type="AlphaFoldDB" id="I3VSY1"/>
<dbReference type="Proteomes" id="UP000006178">
    <property type="component" value="Chromosome"/>
</dbReference>
<proteinExistence type="predicted"/>
<gene>
    <name evidence="1" type="ordered locus">Tsac_0600</name>
</gene>
<dbReference type="BioCyc" id="TSAC1094508:GLMA-601-MONOMER"/>
<evidence type="ECO:0000313" key="1">
    <source>
        <dbReference type="EMBL" id="AFK85626.1"/>
    </source>
</evidence>
<dbReference type="SUPFAM" id="SSF158622">
    <property type="entry name" value="YheA/YmcA-like"/>
    <property type="match status" value="1"/>
</dbReference>
<protein>
    <submittedName>
        <fullName evidence="1">Uncharacterized protein</fullName>
    </submittedName>
</protein>
<dbReference type="PATRIC" id="fig|1094508.3.peg.607"/>
<dbReference type="KEGG" id="tsh:Tsac_0600"/>
<organism evidence="1 2">
    <name type="scientific">Thermoanaerobacterium saccharolyticum (strain DSM 8691 / JW/SL-YS485)</name>
    <dbReference type="NCBI Taxonomy" id="1094508"/>
    <lineage>
        <taxon>Bacteria</taxon>
        <taxon>Bacillati</taxon>
        <taxon>Bacillota</taxon>
        <taxon>Clostridia</taxon>
        <taxon>Thermoanaerobacterales</taxon>
        <taxon>Thermoanaerobacteraceae</taxon>
        <taxon>Thermoanaerobacterium</taxon>
    </lineage>
</organism>